<dbReference type="CDD" id="cd10807">
    <property type="entry name" value="YdjC_like_3"/>
    <property type="match status" value="1"/>
</dbReference>
<protein>
    <recommendedName>
        <fullName evidence="8">ChbG/HpnK family deacetylase</fullName>
    </recommendedName>
</protein>
<sequence length="280" mass="29738">MTAGRDRFLCICADDFGMSAGINAAVLELIAGGRICAASCMVLRGAWTAGAVALRRVDPAVADLGLHLELGRPPSDSPREPPLSSLVAASYLGLLRPGTVRADIREQLARFEDALGRPPAFVDGHRHVHQLPVVRDVLVEEIAFRYGVAAPWLRSTAPAAPRALLPTKADLIFALGGCRLVSLAAARGIRISRALLGVYGFDSDARSYRQHLAQWISACRSGDVLLCHPACDLAPGVPHGIARLHEYRALGGLSFPIEAQGGDIVLRPLSRQPLLAASDA</sequence>
<keyword evidence="7" id="KW-1185">Reference proteome</keyword>
<name>A0ABP8GVS2_9BURK</name>
<comment type="cofactor">
    <cofactor evidence="1">
        <name>Mg(2+)</name>
        <dbReference type="ChEBI" id="CHEBI:18420"/>
    </cofactor>
</comment>
<evidence type="ECO:0000256" key="4">
    <source>
        <dbReference type="ARBA" id="ARBA00022842"/>
    </source>
</evidence>
<dbReference type="RefSeq" id="WP_345535566.1">
    <property type="nucleotide sequence ID" value="NZ_BAABGJ010000002.1"/>
</dbReference>
<dbReference type="Gene3D" id="3.20.20.370">
    <property type="entry name" value="Glycoside hydrolase/deacetylase"/>
    <property type="match status" value="1"/>
</dbReference>
<evidence type="ECO:0000313" key="6">
    <source>
        <dbReference type="EMBL" id="GAA4330471.1"/>
    </source>
</evidence>
<gene>
    <name evidence="6" type="ORF">GCM10023165_04220</name>
</gene>
<dbReference type="PANTHER" id="PTHR31609">
    <property type="entry name" value="YDJC DEACETYLASE FAMILY MEMBER"/>
    <property type="match status" value="1"/>
</dbReference>
<dbReference type="EMBL" id="BAABGJ010000002">
    <property type="protein sequence ID" value="GAA4330471.1"/>
    <property type="molecule type" value="Genomic_DNA"/>
</dbReference>
<evidence type="ECO:0000256" key="2">
    <source>
        <dbReference type="ARBA" id="ARBA00022723"/>
    </source>
</evidence>
<proteinExistence type="predicted"/>
<evidence type="ECO:0000256" key="5">
    <source>
        <dbReference type="ARBA" id="ARBA00023277"/>
    </source>
</evidence>
<evidence type="ECO:0000256" key="3">
    <source>
        <dbReference type="ARBA" id="ARBA00022801"/>
    </source>
</evidence>
<comment type="caution">
    <text evidence="6">The sequence shown here is derived from an EMBL/GenBank/DDBJ whole genome shotgun (WGS) entry which is preliminary data.</text>
</comment>
<keyword evidence="2" id="KW-0479">Metal-binding</keyword>
<dbReference type="Pfam" id="PF04794">
    <property type="entry name" value="YdjC"/>
    <property type="match status" value="1"/>
</dbReference>
<keyword evidence="3" id="KW-0378">Hydrolase</keyword>
<organism evidence="6 7">
    <name type="scientific">Variovorax defluvii</name>
    <dbReference type="NCBI Taxonomy" id="913761"/>
    <lineage>
        <taxon>Bacteria</taxon>
        <taxon>Pseudomonadati</taxon>
        <taxon>Pseudomonadota</taxon>
        <taxon>Betaproteobacteria</taxon>
        <taxon>Burkholderiales</taxon>
        <taxon>Comamonadaceae</taxon>
        <taxon>Variovorax</taxon>
    </lineage>
</organism>
<dbReference type="SUPFAM" id="SSF88713">
    <property type="entry name" value="Glycoside hydrolase/deacetylase"/>
    <property type="match status" value="1"/>
</dbReference>
<dbReference type="InterPro" id="IPR011330">
    <property type="entry name" value="Glyco_hydro/deAcase_b/a-brl"/>
</dbReference>
<keyword evidence="5" id="KW-0119">Carbohydrate metabolism</keyword>
<reference evidence="7" key="1">
    <citation type="journal article" date="2019" name="Int. J. Syst. Evol. Microbiol.">
        <title>The Global Catalogue of Microorganisms (GCM) 10K type strain sequencing project: providing services to taxonomists for standard genome sequencing and annotation.</title>
        <authorList>
            <consortium name="The Broad Institute Genomics Platform"/>
            <consortium name="The Broad Institute Genome Sequencing Center for Infectious Disease"/>
            <person name="Wu L."/>
            <person name="Ma J."/>
        </authorList>
    </citation>
    <scope>NUCLEOTIDE SEQUENCE [LARGE SCALE GENOMIC DNA]</scope>
    <source>
        <strain evidence="7">JCM 17804</strain>
    </source>
</reference>
<accession>A0ABP8GVS2</accession>
<evidence type="ECO:0000313" key="7">
    <source>
        <dbReference type="Proteomes" id="UP001500975"/>
    </source>
</evidence>
<evidence type="ECO:0000256" key="1">
    <source>
        <dbReference type="ARBA" id="ARBA00001946"/>
    </source>
</evidence>
<dbReference type="PANTHER" id="PTHR31609:SF1">
    <property type="entry name" value="CARBOHYDRATE DEACETYLASE"/>
    <property type="match status" value="1"/>
</dbReference>
<dbReference type="Proteomes" id="UP001500975">
    <property type="component" value="Unassembled WGS sequence"/>
</dbReference>
<evidence type="ECO:0008006" key="8">
    <source>
        <dbReference type="Google" id="ProtNLM"/>
    </source>
</evidence>
<keyword evidence="4" id="KW-0460">Magnesium</keyword>
<dbReference type="InterPro" id="IPR006879">
    <property type="entry name" value="YdjC-like"/>
</dbReference>